<dbReference type="EMBL" id="UYWY01019506">
    <property type="protein sequence ID" value="VDM37840.1"/>
    <property type="molecule type" value="Genomic_DNA"/>
</dbReference>
<dbReference type="AlphaFoldDB" id="A0A183UDE9"/>
<proteinExistence type="predicted"/>
<name>A0A183UDE9_TOXCA</name>
<feature type="region of interest" description="Disordered" evidence="1">
    <location>
        <begin position="1"/>
        <end position="21"/>
    </location>
</feature>
<feature type="compositionally biased region" description="Polar residues" evidence="1">
    <location>
        <begin position="10"/>
        <end position="21"/>
    </location>
</feature>
<evidence type="ECO:0000313" key="2">
    <source>
        <dbReference type="EMBL" id="VDM37840.1"/>
    </source>
</evidence>
<dbReference type="Proteomes" id="UP000050794">
    <property type="component" value="Unassembled WGS sequence"/>
</dbReference>
<evidence type="ECO:0000256" key="1">
    <source>
        <dbReference type="SAM" id="MobiDB-lite"/>
    </source>
</evidence>
<reference evidence="4" key="1">
    <citation type="submission" date="2016-06" db="UniProtKB">
        <authorList>
            <consortium name="WormBaseParasite"/>
        </authorList>
    </citation>
    <scope>IDENTIFICATION</scope>
</reference>
<evidence type="ECO:0000313" key="4">
    <source>
        <dbReference type="WBParaSite" id="TCNE_0000651901-mRNA-1"/>
    </source>
</evidence>
<sequence length="141" mass="16166">MPLSALPERTVSTPTTGVKKQRVNHPNSNMLRLGMHAELLQAAGCRIEITLACSFDLCQRDYFLVFGRAVSPEYHREKGRLQGAHWYIEQEILLGYERDAEAPDLVEMMMVQKYSPATYENGESLASWKQLQTGEWFEIDE</sequence>
<reference evidence="2 3" key="2">
    <citation type="submission" date="2018-11" db="EMBL/GenBank/DDBJ databases">
        <authorList>
            <consortium name="Pathogen Informatics"/>
        </authorList>
    </citation>
    <scope>NUCLEOTIDE SEQUENCE [LARGE SCALE GENOMIC DNA]</scope>
</reference>
<evidence type="ECO:0000313" key="3">
    <source>
        <dbReference type="Proteomes" id="UP000050794"/>
    </source>
</evidence>
<keyword evidence="3" id="KW-1185">Reference proteome</keyword>
<accession>A0A183UDE9</accession>
<dbReference type="WBParaSite" id="TCNE_0000651901-mRNA-1">
    <property type="protein sequence ID" value="TCNE_0000651901-mRNA-1"/>
    <property type="gene ID" value="TCNE_0000651901"/>
</dbReference>
<organism evidence="3 4">
    <name type="scientific">Toxocara canis</name>
    <name type="common">Canine roundworm</name>
    <dbReference type="NCBI Taxonomy" id="6265"/>
    <lineage>
        <taxon>Eukaryota</taxon>
        <taxon>Metazoa</taxon>
        <taxon>Ecdysozoa</taxon>
        <taxon>Nematoda</taxon>
        <taxon>Chromadorea</taxon>
        <taxon>Rhabditida</taxon>
        <taxon>Spirurina</taxon>
        <taxon>Ascaridomorpha</taxon>
        <taxon>Ascaridoidea</taxon>
        <taxon>Toxocaridae</taxon>
        <taxon>Toxocara</taxon>
    </lineage>
</organism>
<gene>
    <name evidence="2" type="ORF">TCNE_LOCUS6519</name>
</gene>
<protein>
    <submittedName>
        <fullName evidence="4">DUF4262 domain-containing protein</fullName>
    </submittedName>
</protein>